<evidence type="ECO:0000256" key="3">
    <source>
        <dbReference type="SAM" id="SignalP"/>
    </source>
</evidence>
<comment type="catalytic activity">
    <reaction evidence="1">
        <text>S-ubiquitinyl-[E2 ubiquitin-conjugating enzyme]-L-cysteine + [acceptor protein]-L-lysine = [E2 ubiquitin-conjugating enzyme]-L-cysteine + N(6)-ubiquitinyl-[acceptor protein]-L-lysine.</text>
        <dbReference type="EC" id="2.3.2.27"/>
    </reaction>
</comment>
<reference evidence="6" key="1">
    <citation type="submission" date="2016-11" db="UniProtKB">
        <authorList>
            <consortium name="WormBaseParasite"/>
        </authorList>
    </citation>
    <scope>IDENTIFICATION</scope>
</reference>
<dbReference type="GO" id="GO:0016567">
    <property type="term" value="P:protein ubiquitination"/>
    <property type="evidence" value="ECO:0007669"/>
    <property type="project" value="UniProtKB-UniRule"/>
</dbReference>
<comment type="similarity">
    <text evidence="1">Belongs to the E3 ubiquitin-protein ligase UBR1-like family.</text>
</comment>
<dbReference type="GO" id="GO:0061630">
    <property type="term" value="F:ubiquitin protein ligase activity"/>
    <property type="evidence" value="ECO:0007669"/>
    <property type="project" value="UniProtKB-UniRule"/>
</dbReference>
<keyword evidence="1" id="KW-0808">Transferase</keyword>
<evidence type="ECO:0000256" key="2">
    <source>
        <dbReference type="SAM" id="MobiDB-lite"/>
    </source>
</evidence>
<accession>A0A1I8FKS7</accession>
<dbReference type="UniPathway" id="UPA00143"/>
<dbReference type="GO" id="GO:0008270">
    <property type="term" value="F:zinc ion binding"/>
    <property type="evidence" value="ECO:0007669"/>
    <property type="project" value="UniProtKB-UniRule"/>
</dbReference>
<dbReference type="InterPro" id="IPR044046">
    <property type="entry name" value="E3_ligase_UBR-like_C"/>
</dbReference>
<feature type="region of interest" description="Disordered" evidence="2">
    <location>
        <begin position="21"/>
        <end position="53"/>
    </location>
</feature>
<dbReference type="WBParaSite" id="maker-unitig_36996-snap-gene-0.2-mRNA-1">
    <property type="protein sequence ID" value="maker-unitig_36996-snap-gene-0.2-mRNA-1"/>
    <property type="gene ID" value="maker-unitig_36996-snap-gene-0.2"/>
</dbReference>
<comment type="pathway">
    <text evidence="1">Protein modification; protein ubiquitination.</text>
</comment>
<feature type="domain" description="E3 ubiquitin-protein ligase UBR-like C-terminal" evidence="4">
    <location>
        <begin position="125"/>
        <end position="256"/>
    </location>
</feature>
<dbReference type="EC" id="2.3.2.27" evidence="1"/>
<keyword evidence="1" id="KW-0833">Ubl conjugation pathway</keyword>
<proteinExistence type="inferred from homology"/>
<evidence type="ECO:0000313" key="6">
    <source>
        <dbReference type="WBParaSite" id="maker-unitig_36996-snap-gene-0.2-mRNA-1"/>
    </source>
</evidence>
<evidence type="ECO:0000259" key="4">
    <source>
        <dbReference type="Pfam" id="PF18995"/>
    </source>
</evidence>
<evidence type="ECO:0000313" key="5">
    <source>
        <dbReference type="Proteomes" id="UP000095280"/>
    </source>
</evidence>
<dbReference type="GO" id="GO:0005737">
    <property type="term" value="C:cytoplasm"/>
    <property type="evidence" value="ECO:0007669"/>
    <property type="project" value="TreeGrafter"/>
</dbReference>
<name>A0A1I8FKS7_9PLAT</name>
<feature type="compositionally biased region" description="Low complexity" evidence="2">
    <location>
        <begin position="33"/>
        <end position="53"/>
    </location>
</feature>
<evidence type="ECO:0000256" key="1">
    <source>
        <dbReference type="RuleBase" id="RU366018"/>
    </source>
</evidence>
<dbReference type="GO" id="GO:0000151">
    <property type="term" value="C:ubiquitin ligase complex"/>
    <property type="evidence" value="ECO:0007669"/>
    <property type="project" value="TreeGrafter"/>
</dbReference>
<keyword evidence="1" id="KW-0479">Metal-binding</keyword>
<keyword evidence="3" id="KW-0732">Signal</keyword>
<comment type="function">
    <text evidence="1">Ubiquitin ligase protein which is a component of the N-end rule pathway. Recognizes and binds to proteins bearing specific N-terminal residues that are destabilizing according to the N-end rule, leading to their ubiquitination and subsequent degradation.</text>
</comment>
<keyword evidence="5" id="KW-1185">Reference proteome</keyword>
<dbReference type="AlphaFoldDB" id="A0A1I8FKS7"/>
<dbReference type="GO" id="GO:0071596">
    <property type="term" value="P:ubiquitin-dependent protein catabolic process via the N-end rule pathway"/>
    <property type="evidence" value="ECO:0007669"/>
    <property type="project" value="UniProtKB-UniRule"/>
</dbReference>
<dbReference type="Pfam" id="PF18995">
    <property type="entry name" value="PRT6_C"/>
    <property type="match status" value="1"/>
</dbReference>
<feature type="chain" id="PRO_5009318721" description="E3 ubiquitin-protein ligase" evidence="3">
    <location>
        <begin position="20"/>
        <end position="324"/>
    </location>
</feature>
<feature type="signal peptide" evidence="3">
    <location>
        <begin position="1"/>
        <end position="19"/>
    </location>
</feature>
<dbReference type="Proteomes" id="UP000095280">
    <property type="component" value="Unplaced"/>
</dbReference>
<dbReference type="InterPro" id="IPR039164">
    <property type="entry name" value="UBR1-like"/>
</dbReference>
<dbReference type="PANTHER" id="PTHR21497">
    <property type="entry name" value="UBIQUITIN LIGASE E3 ALPHA-RELATED"/>
    <property type="match status" value="1"/>
</dbReference>
<dbReference type="PANTHER" id="PTHR21497:SF39">
    <property type="entry name" value="E3 UBIQUITIN-PROTEIN LIGASE UBR3"/>
    <property type="match status" value="1"/>
</dbReference>
<organism evidence="5 6">
    <name type="scientific">Macrostomum lignano</name>
    <dbReference type="NCBI Taxonomy" id="282301"/>
    <lineage>
        <taxon>Eukaryota</taxon>
        <taxon>Metazoa</taxon>
        <taxon>Spiralia</taxon>
        <taxon>Lophotrochozoa</taxon>
        <taxon>Platyhelminthes</taxon>
        <taxon>Rhabditophora</taxon>
        <taxon>Macrostomorpha</taxon>
        <taxon>Macrostomida</taxon>
        <taxon>Macrostomidae</taxon>
        <taxon>Macrostomum</taxon>
    </lineage>
</organism>
<sequence>ASRPPCCGLAALLLRVTWTQPPPPRRRLRRLPSRSSATGSASASSSSRVESSAALIGWRNPHHREPPSSCTAARPPAWFTRCALRPAWTPRGTAARLARRGVARRSACRSPVLTDRLAPPSELQPPRLIRLPPAYDAVFSANRSRACRHCDQRPPTRPSAWSAASFSASIRPACQARHGEDTVGECHRHSVLCGGAPLPRAGGGLLVRVGLHPRPWRCAGGSLYVDEFGEEDEELQTRQALYLSQQRYQALEWQWLPAQPITAAPQGLNGCRTRCELKILSSSGDSTAAAQSYWLALLSGKDFSFSDAFENRPQMAFENRLRCL</sequence>
<keyword evidence="1" id="KW-0863">Zinc-finger</keyword>
<keyword evidence="1" id="KW-0862">Zinc</keyword>
<protein>
    <recommendedName>
        <fullName evidence="1">E3 ubiquitin-protein ligase</fullName>
        <ecNumber evidence="1">2.3.2.27</ecNumber>
    </recommendedName>
</protein>